<name>A0A0B6Z2Z9_9EUPU</name>
<gene>
    <name evidence="2" type="primary">ORF46572</name>
</gene>
<reference evidence="2" key="1">
    <citation type="submission" date="2014-12" db="EMBL/GenBank/DDBJ databases">
        <title>Insight into the proteome of Arion vulgaris.</title>
        <authorList>
            <person name="Aradska J."/>
            <person name="Bulat T."/>
            <person name="Smidak R."/>
            <person name="Sarate P."/>
            <person name="Gangsoo J."/>
            <person name="Sialana F."/>
            <person name="Bilban M."/>
            <person name="Lubec G."/>
        </authorList>
    </citation>
    <scope>NUCLEOTIDE SEQUENCE</scope>
    <source>
        <tissue evidence="2">Skin</tissue>
    </source>
</reference>
<proteinExistence type="predicted"/>
<sequence length="55" mass="6055">MRVIQLKLKQLVKLAIGGSAILFIVFLVVKLFASPDPKSISRIEKLADVLPPPDQ</sequence>
<dbReference type="EMBL" id="HACG01016074">
    <property type="protein sequence ID" value="CEK62939.1"/>
    <property type="molecule type" value="Transcribed_RNA"/>
</dbReference>
<feature type="transmembrane region" description="Helical" evidence="1">
    <location>
        <begin position="12"/>
        <end position="33"/>
    </location>
</feature>
<keyword evidence="1" id="KW-1133">Transmembrane helix</keyword>
<dbReference type="AlphaFoldDB" id="A0A0B6Z2Z9"/>
<keyword evidence="1" id="KW-0472">Membrane</keyword>
<evidence type="ECO:0000256" key="1">
    <source>
        <dbReference type="SAM" id="Phobius"/>
    </source>
</evidence>
<organism evidence="2">
    <name type="scientific">Arion vulgaris</name>
    <dbReference type="NCBI Taxonomy" id="1028688"/>
    <lineage>
        <taxon>Eukaryota</taxon>
        <taxon>Metazoa</taxon>
        <taxon>Spiralia</taxon>
        <taxon>Lophotrochozoa</taxon>
        <taxon>Mollusca</taxon>
        <taxon>Gastropoda</taxon>
        <taxon>Heterobranchia</taxon>
        <taxon>Euthyneura</taxon>
        <taxon>Panpulmonata</taxon>
        <taxon>Eupulmonata</taxon>
        <taxon>Stylommatophora</taxon>
        <taxon>Helicina</taxon>
        <taxon>Arionoidea</taxon>
        <taxon>Arionidae</taxon>
        <taxon>Arion</taxon>
    </lineage>
</organism>
<protein>
    <submittedName>
        <fullName evidence="2">Uncharacterized protein</fullName>
    </submittedName>
</protein>
<evidence type="ECO:0000313" key="2">
    <source>
        <dbReference type="EMBL" id="CEK62939.1"/>
    </source>
</evidence>
<feature type="non-terminal residue" evidence="2">
    <location>
        <position position="55"/>
    </location>
</feature>
<keyword evidence="1" id="KW-0812">Transmembrane</keyword>
<accession>A0A0B6Z2Z9</accession>